<organism evidence="1 2">
    <name type="scientific">Choiromyces venosus 120613-1</name>
    <dbReference type="NCBI Taxonomy" id="1336337"/>
    <lineage>
        <taxon>Eukaryota</taxon>
        <taxon>Fungi</taxon>
        <taxon>Dikarya</taxon>
        <taxon>Ascomycota</taxon>
        <taxon>Pezizomycotina</taxon>
        <taxon>Pezizomycetes</taxon>
        <taxon>Pezizales</taxon>
        <taxon>Tuberaceae</taxon>
        <taxon>Choiromyces</taxon>
    </lineage>
</organism>
<gene>
    <name evidence="1" type="ORF">L873DRAFT_1824635</name>
</gene>
<protein>
    <submittedName>
        <fullName evidence="1">Uncharacterized protein</fullName>
    </submittedName>
</protein>
<accession>A0A3N4IVS1</accession>
<sequence length="68" mass="7540">TQSRNIDGILKKGGASIFASLQYAELTSSIHVEAKEPCPIKKLIKASEIEYRNLAKPEDHDQTEEGEL</sequence>
<dbReference type="AlphaFoldDB" id="A0A3N4IVS1"/>
<dbReference type="EMBL" id="ML121395">
    <property type="protein sequence ID" value="RPA88340.1"/>
    <property type="molecule type" value="Genomic_DNA"/>
</dbReference>
<keyword evidence="2" id="KW-1185">Reference proteome</keyword>
<proteinExistence type="predicted"/>
<reference evidence="1 2" key="1">
    <citation type="journal article" date="2018" name="Nat. Ecol. Evol.">
        <title>Pezizomycetes genomes reveal the molecular basis of ectomycorrhizal truffle lifestyle.</title>
        <authorList>
            <person name="Murat C."/>
            <person name="Payen T."/>
            <person name="Noel B."/>
            <person name="Kuo A."/>
            <person name="Morin E."/>
            <person name="Chen J."/>
            <person name="Kohler A."/>
            <person name="Krizsan K."/>
            <person name="Balestrini R."/>
            <person name="Da Silva C."/>
            <person name="Montanini B."/>
            <person name="Hainaut M."/>
            <person name="Levati E."/>
            <person name="Barry K.W."/>
            <person name="Belfiori B."/>
            <person name="Cichocki N."/>
            <person name="Clum A."/>
            <person name="Dockter R.B."/>
            <person name="Fauchery L."/>
            <person name="Guy J."/>
            <person name="Iotti M."/>
            <person name="Le Tacon F."/>
            <person name="Lindquist E.A."/>
            <person name="Lipzen A."/>
            <person name="Malagnac F."/>
            <person name="Mello A."/>
            <person name="Molinier V."/>
            <person name="Miyauchi S."/>
            <person name="Poulain J."/>
            <person name="Riccioni C."/>
            <person name="Rubini A."/>
            <person name="Sitrit Y."/>
            <person name="Splivallo R."/>
            <person name="Traeger S."/>
            <person name="Wang M."/>
            <person name="Zifcakova L."/>
            <person name="Wipf D."/>
            <person name="Zambonelli A."/>
            <person name="Paolocci F."/>
            <person name="Nowrousian M."/>
            <person name="Ottonello S."/>
            <person name="Baldrian P."/>
            <person name="Spatafora J.W."/>
            <person name="Henrissat B."/>
            <person name="Nagy L.G."/>
            <person name="Aury J.M."/>
            <person name="Wincker P."/>
            <person name="Grigoriev I.V."/>
            <person name="Bonfante P."/>
            <person name="Martin F.M."/>
        </authorList>
    </citation>
    <scope>NUCLEOTIDE SEQUENCE [LARGE SCALE GENOMIC DNA]</scope>
    <source>
        <strain evidence="1 2">120613-1</strain>
    </source>
</reference>
<evidence type="ECO:0000313" key="1">
    <source>
        <dbReference type="EMBL" id="RPA88340.1"/>
    </source>
</evidence>
<evidence type="ECO:0000313" key="2">
    <source>
        <dbReference type="Proteomes" id="UP000276215"/>
    </source>
</evidence>
<dbReference type="Proteomes" id="UP000276215">
    <property type="component" value="Unassembled WGS sequence"/>
</dbReference>
<feature type="non-terminal residue" evidence="1">
    <location>
        <position position="1"/>
    </location>
</feature>
<name>A0A3N4IVS1_9PEZI</name>
<dbReference type="STRING" id="1336337.A0A3N4IVS1"/>